<dbReference type="GO" id="GO:0051539">
    <property type="term" value="F:4 iron, 4 sulfur cluster binding"/>
    <property type="evidence" value="ECO:0007669"/>
    <property type="project" value="UniProtKB-UniRule"/>
</dbReference>
<dbReference type="GO" id="GO:0046872">
    <property type="term" value="F:metal ion binding"/>
    <property type="evidence" value="ECO:0007669"/>
    <property type="project" value="UniProtKB-UniRule"/>
</dbReference>
<dbReference type="CDD" id="cd01335">
    <property type="entry name" value="Radical_SAM"/>
    <property type="match status" value="1"/>
</dbReference>
<sequence>MAFGLYIHVPYCTVRCGYCDFNTYVLGSDDALPAYHEALEKELELATAQLEATGGMPADGVSTIFVGGGTPSVLGGQGLARILDAVSHTMKIAPGAEVTTEANPESTSPEFFSTIRSAGFTRVSLGMQSASPHVLRVLERQHSPQRALDAAREAIDAGFEHVNLDLIYATPGETDDDLRRSVKLALSTGIDHLSAYSLIVEEGTALNRKVQHGELPMPSEEIMADRYEIISHMAEEAGLSWYEVSNFAKPGGECLHNMGYWRSEPWWGAGPGAHSFVGKHRWMNEKLPARYAERLGRGELPVRSEETLTDEDRYVEEVMLRLRLSEGIRRAAVHDNGQVQIDRYIAAGLLEESGGQVRVTREGRLHADGIAADILFLGLE</sequence>
<dbReference type="PANTHER" id="PTHR13932:SF5">
    <property type="entry name" value="RADICAL S-ADENOSYL METHIONINE DOMAIN-CONTAINING PROTEIN 1, MITOCHONDRIAL"/>
    <property type="match status" value="1"/>
</dbReference>
<dbReference type="EMBL" id="CP066007">
    <property type="protein sequence ID" value="QQB47511.1"/>
    <property type="molecule type" value="Genomic_DNA"/>
</dbReference>
<protein>
    <recommendedName>
        <fullName evidence="2 9">Heme chaperone HemW</fullName>
    </recommendedName>
</protein>
<evidence type="ECO:0000259" key="10">
    <source>
        <dbReference type="PROSITE" id="PS51918"/>
    </source>
</evidence>
<dbReference type="GO" id="GO:0005737">
    <property type="term" value="C:cytoplasm"/>
    <property type="evidence" value="ECO:0007669"/>
    <property type="project" value="UniProtKB-SubCell"/>
</dbReference>
<gene>
    <name evidence="11" type="ORF">I6I10_06450</name>
    <name evidence="12" type="ORF">I6J21_09030</name>
</gene>
<dbReference type="SMART" id="SM00729">
    <property type="entry name" value="Elp3"/>
    <property type="match status" value="1"/>
</dbReference>
<keyword evidence="7 9" id="KW-0411">Iron-sulfur</keyword>
<dbReference type="InterPro" id="IPR006638">
    <property type="entry name" value="Elp3/MiaA/NifB-like_rSAM"/>
</dbReference>
<comment type="subcellular location">
    <subcellularLocation>
        <location evidence="9">Cytoplasm</location>
    </subcellularLocation>
</comment>
<keyword evidence="9" id="KW-0004">4Fe-4S</keyword>
<accession>A0A7T4EHJ2</accession>
<name>A0A7T4EHJ2_9CORY</name>
<dbReference type="InterPro" id="IPR010723">
    <property type="entry name" value="HemN_C"/>
</dbReference>
<dbReference type="InterPro" id="IPR034505">
    <property type="entry name" value="Coproporphyrinogen-III_oxidase"/>
</dbReference>
<keyword evidence="6 9" id="KW-0408">Iron</keyword>
<dbReference type="RefSeq" id="WP_005389280.1">
    <property type="nucleotide sequence ID" value="NZ_CP066007.1"/>
</dbReference>
<dbReference type="SFLD" id="SFLDG01065">
    <property type="entry name" value="anaerobic_coproporphyrinogen-I"/>
    <property type="match status" value="1"/>
</dbReference>
<dbReference type="GeneID" id="92760621"/>
<evidence type="ECO:0000256" key="9">
    <source>
        <dbReference type="RuleBase" id="RU364116"/>
    </source>
</evidence>
<evidence type="ECO:0000256" key="5">
    <source>
        <dbReference type="ARBA" id="ARBA00022723"/>
    </source>
</evidence>
<dbReference type="SFLD" id="SFLDS00029">
    <property type="entry name" value="Radical_SAM"/>
    <property type="match status" value="1"/>
</dbReference>
<evidence type="ECO:0000256" key="7">
    <source>
        <dbReference type="ARBA" id="ARBA00023014"/>
    </source>
</evidence>
<dbReference type="AlphaFoldDB" id="A0A7T4EHJ2"/>
<dbReference type="Pfam" id="PF06969">
    <property type="entry name" value="HemN_C"/>
    <property type="match status" value="1"/>
</dbReference>
<keyword evidence="4 9" id="KW-0949">S-adenosyl-L-methionine</keyword>
<dbReference type="SFLD" id="SFLDG01082">
    <property type="entry name" value="B12-binding_domain_containing"/>
    <property type="match status" value="1"/>
</dbReference>
<reference evidence="11 13" key="1">
    <citation type="submission" date="2020-12" db="EMBL/GenBank/DDBJ databases">
        <title>FDA dAtabase for Regulatory Grade micrObial Sequences (FDA-ARGOS): Supporting development and validation of Infectious Disease Dx tests.</title>
        <authorList>
            <person name="Sproer C."/>
            <person name="Gronow S."/>
            <person name="Severitt S."/>
            <person name="Schroder I."/>
            <person name="Tallon L."/>
            <person name="Sadzewicz L."/>
            <person name="Zhao X."/>
            <person name="Boylan J."/>
            <person name="Ott S."/>
            <person name="Bowen H."/>
            <person name="Vavikolanu K."/>
            <person name="Mehta A."/>
            <person name="Aluvathingal J."/>
            <person name="Nadendla S."/>
            <person name="Lowell S."/>
            <person name="Myers T."/>
            <person name="Yan Y."/>
            <person name="Sichtig H."/>
        </authorList>
    </citation>
    <scope>NUCLEOTIDE SEQUENCE [LARGE SCALE GENOMIC DNA]</scope>
    <source>
        <strain evidence="11 13">FDAARGOS_1053</strain>
        <strain evidence="12">FDAARGOS_1191</strain>
    </source>
</reference>
<dbReference type="PROSITE" id="PS51918">
    <property type="entry name" value="RADICAL_SAM"/>
    <property type="match status" value="1"/>
</dbReference>
<evidence type="ECO:0000313" key="11">
    <source>
        <dbReference type="EMBL" id="QQB47511.1"/>
    </source>
</evidence>
<keyword evidence="3 9" id="KW-0349">Heme</keyword>
<keyword evidence="9" id="KW-0963">Cytoplasm</keyword>
<proteinExistence type="inferred from homology"/>
<dbReference type="SUPFAM" id="SSF102114">
    <property type="entry name" value="Radical SAM enzymes"/>
    <property type="match status" value="1"/>
</dbReference>
<dbReference type="PANTHER" id="PTHR13932">
    <property type="entry name" value="COPROPORPHYRINIGEN III OXIDASE"/>
    <property type="match status" value="1"/>
</dbReference>
<dbReference type="InterPro" id="IPR058240">
    <property type="entry name" value="rSAM_sf"/>
</dbReference>
<dbReference type="OrthoDB" id="9808022at2"/>
<dbReference type="InterPro" id="IPR004559">
    <property type="entry name" value="HemW-like"/>
</dbReference>
<evidence type="ECO:0000256" key="8">
    <source>
        <dbReference type="ARBA" id="ARBA00023186"/>
    </source>
</evidence>
<dbReference type="Pfam" id="PF04055">
    <property type="entry name" value="Radical_SAM"/>
    <property type="match status" value="1"/>
</dbReference>
<evidence type="ECO:0000256" key="1">
    <source>
        <dbReference type="ARBA" id="ARBA00006100"/>
    </source>
</evidence>
<dbReference type="NCBIfam" id="TIGR00539">
    <property type="entry name" value="hemN_rel"/>
    <property type="match status" value="1"/>
</dbReference>
<keyword evidence="5 9" id="KW-0479">Metal-binding</keyword>
<keyword evidence="8 9" id="KW-0143">Chaperone</keyword>
<dbReference type="GO" id="GO:0006779">
    <property type="term" value="P:porphyrin-containing compound biosynthetic process"/>
    <property type="evidence" value="ECO:0007669"/>
    <property type="project" value="InterPro"/>
</dbReference>
<dbReference type="EMBL" id="CP069534">
    <property type="protein sequence ID" value="QRP69935.1"/>
    <property type="molecule type" value="Genomic_DNA"/>
</dbReference>
<evidence type="ECO:0000313" key="13">
    <source>
        <dbReference type="Proteomes" id="UP000596145"/>
    </source>
</evidence>
<dbReference type="SFLD" id="SFLDF00288">
    <property type="entry name" value="HemN-like__clustered_with_nucl"/>
    <property type="match status" value="1"/>
</dbReference>
<evidence type="ECO:0000313" key="12">
    <source>
        <dbReference type="EMBL" id="QRP69935.1"/>
    </source>
</evidence>
<evidence type="ECO:0000256" key="2">
    <source>
        <dbReference type="ARBA" id="ARBA00017228"/>
    </source>
</evidence>
<dbReference type="GO" id="GO:0004109">
    <property type="term" value="F:coproporphyrinogen oxidase activity"/>
    <property type="evidence" value="ECO:0007669"/>
    <property type="project" value="InterPro"/>
</dbReference>
<dbReference type="Proteomes" id="UP000596145">
    <property type="component" value="Chromosome"/>
</dbReference>
<evidence type="ECO:0000256" key="4">
    <source>
        <dbReference type="ARBA" id="ARBA00022691"/>
    </source>
</evidence>
<evidence type="ECO:0000256" key="3">
    <source>
        <dbReference type="ARBA" id="ARBA00022617"/>
    </source>
</evidence>
<dbReference type="SFLD" id="SFLDF00562">
    <property type="entry name" value="HemN-like__clustered_with_heat"/>
    <property type="match status" value="1"/>
</dbReference>
<dbReference type="Gene3D" id="3.20.20.70">
    <property type="entry name" value="Aldolase class I"/>
    <property type="match status" value="1"/>
</dbReference>
<organism evidence="11 13">
    <name type="scientific">Corynebacterium glucuronolyticum</name>
    <dbReference type="NCBI Taxonomy" id="39791"/>
    <lineage>
        <taxon>Bacteria</taxon>
        <taxon>Bacillati</taxon>
        <taxon>Actinomycetota</taxon>
        <taxon>Actinomycetes</taxon>
        <taxon>Mycobacteriales</taxon>
        <taxon>Corynebacteriaceae</taxon>
        <taxon>Corynebacterium</taxon>
    </lineage>
</organism>
<feature type="domain" description="Radical SAM core" evidence="10">
    <location>
        <begin position="1"/>
        <end position="240"/>
    </location>
</feature>
<evidence type="ECO:0000256" key="6">
    <source>
        <dbReference type="ARBA" id="ARBA00023004"/>
    </source>
</evidence>
<comment type="function">
    <text evidence="9">Probably acts as a heme chaperone, transferring heme to an unknown acceptor. Binds one molecule of heme per monomer, possibly covalently. Binds 1 [4Fe-4S] cluster. The cluster is coordinated with 3 cysteines and an exchangeable S-adenosyl-L-methionine.</text>
</comment>
<dbReference type="InterPro" id="IPR013785">
    <property type="entry name" value="Aldolase_TIM"/>
</dbReference>
<comment type="similarity">
    <text evidence="1">Belongs to the anaerobic coproporphyrinogen-III oxidase family. HemW subfamily.</text>
</comment>
<dbReference type="Proteomes" id="UP000617681">
    <property type="component" value="Chromosome"/>
</dbReference>
<dbReference type="InterPro" id="IPR007197">
    <property type="entry name" value="rSAM"/>
</dbReference>